<dbReference type="Proteomes" id="UP000028042">
    <property type="component" value="Unassembled WGS sequence"/>
</dbReference>
<protein>
    <recommendedName>
        <fullName evidence="5">Metal-binding protein</fullName>
    </recommendedName>
</protein>
<organism evidence="1 4">
    <name type="scientific">Clostridium pasteurianum DSM 525 = ATCC 6013</name>
    <dbReference type="NCBI Taxonomy" id="1262449"/>
    <lineage>
        <taxon>Bacteria</taxon>
        <taxon>Bacillati</taxon>
        <taxon>Bacillota</taxon>
        <taxon>Clostridia</taxon>
        <taxon>Eubacteriales</taxon>
        <taxon>Clostridiaceae</taxon>
        <taxon>Clostridium</taxon>
    </lineage>
</organism>
<dbReference type="Proteomes" id="UP000030905">
    <property type="component" value="Chromosome"/>
</dbReference>
<name>A0A0H3J2J8_CLOPA</name>
<evidence type="ECO:0000313" key="2">
    <source>
        <dbReference type="EMBL" id="KRU11851.1"/>
    </source>
</evidence>
<dbReference type="KEGG" id="cpae:CPAST_c20810"/>
<dbReference type="GeneID" id="93074230"/>
<dbReference type="InterPro" id="IPR003772">
    <property type="entry name" value="YceD"/>
</dbReference>
<dbReference type="PANTHER" id="PTHR34374">
    <property type="entry name" value="LARGE RIBOSOMAL RNA SUBUNIT ACCUMULATION PROTEIN YCED HOMOLOG 1, CHLOROPLASTIC"/>
    <property type="match status" value="1"/>
</dbReference>
<evidence type="ECO:0008006" key="5">
    <source>
        <dbReference type="Google" id="ProtNLM"/>
    </source>
</evidence>
<keyword evidence="4" id="KW-1185">Reference proteome</keyword>
<reference evidence="2 3" key="3">
    <citation type="journal article" name="Genome Announc.">
        <title>Improved Draft Genome Sequence of Clostridium pasteurianum Strain ATCC 6013 (DSM 525) Using a Hybrid Next-Generation Sequencing Approach.</title>
        <authorList>
            <person name="Pyne M.E."/>
            <person name="Utturkar S."/>
            <person name="Brown S.D."/>
            <person name="Moo-Young M."/>
            <person name="Chung D.A."/>
            <person name="Chou C.P."/>
        </authorList>
    </citation>
    <scope>NUCLEOTIDE SEQUENCE [LARGE SCALE GENOMIC DNA]</scope>
    <source>
        <strain evidence="2 3">ATCC 6013</strain>
    </source>
</reference>
<evidence type="ECO:0000313" key="1">
    <source>
        <dbReference type="EMBL" id="AJA52139.1"/>
    </source>
</evidence>
<gene>
    <name evidence="1" type="ORF">CLPA_c20810</name>
    <name evidence="2" type="ORF">CP6013_01098</name>
</gene>
<dbReference type="KEGG" id="cpat:CLPA_c20810"/>
<sequence>MVNISDLINKKINKKDIDVVLDLKEFNDNYETYKVLEPIRVKATLTKQGDVISILGLISGKIQLTCSRCLQNFSYELQLELQEKLTNNPENKDDEIIFINNDKLELTEIVENNIIMSLPIQRLCKEDCKGLCQVCGTNLNKGSCNCDNPDIDPRLAGLKDLFSNN</sequence>
<dbReference type="EMBL" id="JPGY02000001">
    <property type="protein sequence ID" value="KRU11851.1"/>
    <property type="molecule type" value="Genomic_DNA"/>
</dbReference>
<reference evidence="1 4" key="1">
    <citation type="journal article" date="2015" name="Genome Announc.">
        <title>Complete Genome Sequence of the Nitrogen-Fixing and Solvent-Producing Clostridium pasteurianum DSM 525.</title>
        <authorList>
            <person name="Poehlein A."/>
            <person name="Grosse-Honebrink A."/>
            <person name="Zhang Y."/>
            <person name="Minton N.P."/>
            <person name="Daniel R."/>
        </authorList>
    </citation>
    <scope>NUCLEOTIDE SEQUENCE [LARGE SCALE GENOMIC DNA]</scope>
    <source>
        <strain evidence="1">DSM 525</strain>
        <strain evidence="4">DSM 525 / ATCC 6013</strain>
    </source>
</reference>
<dbReference type="Pfam" id="PF02620">
    <property type="entry name" value="YceD"/>
    <property type="match status" value="1"/>
</dbReference>
<dbReference type="EMBL" id="CP009268">
    <property type="protein sequence ID" value="AJA52139.1"/>
    <property type="molecule type" value="Genomic_DNA"/>
</dbReference>
<reference evidence="2" key="2">
    <citation type="submission" date="2015-10" db="EMBL/GenBank/DDBJ databases">
        <title>Improved Draft Genome Sequence of Clostridium pasteurianum Strain ATCC 6013 (DSM 525) Using a Hybrid Next-Generation Sequencing Approach.</title>
        <authorList>
            <person name="Pyne M.E."/>
            <person name="Utturkar S.M."/>
            <person name="Brown S.D."/>
            <person name="Moo-Young M."/>
            <person name="Chung D.A."/>
            <person name="Chou P.C."/>
        </authorList>
    </citation>
    <scope>NUCLEOTIDE SEQUENCE</scope>
    <source>
        <strain evidence="2">ATCC 6013</strain>
    </source>
</reference>
<accession>A0A0H3J2J8</accession>
<dbReference type="PANTHER" id="PTHR34374:SF1">
    <property type="entry name" value="LARGE RIBOSOMAL RNA SUBUNIT ACCUMULATION PROTEIN YCED HOMOLOG 1, CHLOROPLASTIC"/>
    <property type="match status" value="1"/>
</dbReference>
<dbReference type="PATRIC" id="fig|1262449.3.peg.915"/>
<proteinExistence type="predicted"/>
<dbReference type="AlphaFoldDB" id="A0A0H3J2J8"/>
<dbReference type="RefSeq" id="WP_003442136.1">
    <property type="nucleotide sequence ID" value="NZ_ANZB01000002.1"/>
</dbReference>
<dbReference type="eggNOG" id="COG1399">
    <property type="taxonomic scope" value="Bacteria"/>
</dbReference>
<evidence type="ECO:0000313" key="3">
    <source>
        <dbReference type="Proteomes" id="UP000028042"/>
    </source>
</evidence>
<evidence type="ECO:0000313" key="4">
    <source>
        <dbReference type="Proteomes" id="UP000030905"/>
    </source>
</evidence>